<dbReference type="Gene3D" id="3.30.450.40">
    <property type="match status" value="1"/>
</dbReference>
<dbReference type="AlphaFoldDB" id="A0A9J6RLS2"/>
<protein>
    <submittedName>
        <fullName evidence="2">DUF484 family protein</fullName>
    </submittedName>
</protein>
<feature type="coiled-coil region" evidence="1">
    <location>
        <begin position="46"/>
        <end position="73"/>
    </location>
</feature>
<gene>
    <name evidence="2" type="ORF">O0V09_06995</name>
</gene>
<evidence type="ECO:0000313" key="2">
    <source>
        <dbReference type="EMBL" id="MCZ0864941.1"/>
    </source>
</evidence>
<dbReference type="InterPro" id="IPR029016">
    <property type="entry name" value="GAF-like_dom_sf"/>
</dbReference>
<evidence type="ECO:0000256" key="1">
    <source>
        <dbReference type="SAM" id="Coils"/>
    </source>
</evidence>
<sequence>MSNHNNDIEVTEEQVALYLKNHPGFFLKRDDLLCEIELAHSSGEAVSLLERQVSLLRERNMDIRNRLNSLLDNARNNDRLFEKTKAIVLALLEAKSLDSIVNTFTRGLKNEFAMDFASLILFADPQSQRNSASRIVPLDDAFHAIPGLLKSNKATCGVLRPEELSFLFPNQHKEVGSAAVVPLSFGHSLGVIAIGSKDAHYFRSSMGTLFLGYIAEVLNRILPRYLSLG</sequence>
<reference evidence="2 3" key="1">
    <citation type="submission" date="2022-12" db="EMBL/GenBank/DDBJ databases">
        <title>Dasania phycosphaerae sp. nov., isolated from particulate material of the south coast of Korea.</title>
        <authorList>
            <person name="Jiang Y."/>
        </authorList>
    </citation>
    <scope>NUCLEOTIDE SEQUENCE [LARGE SCALE GENOMIC DNA]</scope>
    <source>
        <strain evidence="2 3">GY-19</strain>
    </source>
</reference>
<dbReference type="RefSeq" id="WP_258331094.1">
    <property type="nucleotide sequence ID" value="NZ_JAPTGG010000004.1"/>
</dbReference>
<organism evidence="2 3">
    <name type="scientific">Dasania phycosphaerae</name>
    <dbReference type="NCBI Taxonomy" id="2950436"/>
    <lineage>
        <taxon>Bacteria</taxon>
        <taxon>Pseudomonadati</taxon>
        <taxon>Pseudomonadota</taxon>
        <taxon>Gammaproteobacteria</taxon>
        <taxon>Cellvibrionales</taxon>
        <taxon>Spongiibacteraceae</taxon>
        <taxon>Dasania</taxon>
    </lineage>
</organism>
<accession>A0A9J6RLS2</accession>
<proteinExistence type="predicted"/>
<keyword evidence="1" id="KW-0175">Coiled coil</keyword>
<comment type="caution">
    <text evidence="2">The sequence shown here is derived from an EMBL/GenBank/DDBJ whole genome shotgun (WGS) entry which is preliminary data.</text>
</comment>
<dbReference type="Pfam" id="PF04340">
    <property type="entry name" value="DUF484"/>
    <property type="match status" value="1"/>
</dbReference>
<dbReference type="EMBL" id="JAPTGG010000004">
    <property type="protein sequence ID" value="MCZ0864941.1"/>
    <property type="molecule type" value="Genomic_DNA"/>
</dbReference>
<keyword evidence="3" id="KW-1185">Reference proteome</keyword>
<dbReference type="PANTHER" id="PTHR38765:SF1">
    <property type="entry name" value="DUF484 DOMAIN-CONTAINING PROTEIN"/>
    <property type="match status" value="1"/>
</dbReference>
<name>A0A9J6RLS2_9GAMM</name>
<evidence type="ECO:0000313" key="3">
    <source>
        <dbReference type="Proteomes" id="UP001069090"/>
    </source>
</evidence>
<dbReference type="PANTHER" id="PTHR38765">
    <property type="entry name" value="DUF484 DOMAIN-CONTAINING PROTEIN"/>
    <property type="match status" value="1"/>
</dbReference>
<dbReference type="InterPro" id="IPR007435">
    <property type="entry name" value="DUF484"/>
</dbReference>
<dbReference type="Proteomes" id="UP001069090">
    <property type="component" value="Unassembled WGS sequence"/>
</dbReference>